<dbReference type="Pfam" id="PF01878">
    <property type="entry name" value="EVE"/>
    <property type="match status" value="1"/>
</dbReference>
<dbReference type="EMBL" id="JAEHOI010000002">
    <property type="protein sequence ID" value="MBK0421093.1"/>
    <property type="molecule type" value="Genomic_DNA"/>
</dbReference>
<dbReference type="Gene3D" id="3.10.590.10">
    <property type="entry name" value="ph1033 like domains"/>
    <property type="match status" value="1"/>
</dbReference>
<dbReference type="CDD" id="cd21132">
    <property type="entry name" value="EVE-like"/>
    <property type="match status" value="1"/>
</dbReference>
<feature type="domain" description="EVE" evidence="2">
    <location>
        <begin position="5"/>
        <end position="130"/>
    </location>
</feature>
<evidence type="ECO:0000313" key="4">
    <source>
        <dbReference type="Proteomes" id="UP000618733"/>
    </source>
</evidence>
<dbReference type="InterPro" id="IPR002740">
    <property type="entry name" value="EVE_domain"/>
</dbReference>
<dbReference type="Proteomes" id="UP000618733">
    <property type="component" value="Unassembled WGS sequence"/>
</dbReference>
<comment type="caution">
    <text evidence="3">The sequence shown here is derived from an EMBL/GenBank/DDBJ whole genome shotgun (WGS) entry which is preliminary data.</text>
</comment>
<dbReference type="RefSeq" id="WP_200131283.1">
    <property type="nucleotide sequence ID" value="NZ_JAEHOI010000002.1"/>
</dbReference>
<evidence type="ECO:0000313" key="3">
    <source>
        <dbReference type="EMBL" id="MBK0421093.1"/>
    </source>
</evidence>
<name>A0A934QBH0_9MICO</name>
<proteinExistence type="inferred from homology"/>
<comment type="similarity">
    <text evidence="1">Belongs to the UPF0310 family.</text>
</comment>
<evidence type="ECO:0000259" key="2">
    <source>
        <dbReference type="Pfam" id="PF01878"/>
    </source>
</evidence>
<gene>
    <name evidence="3" type="ORF">JD292_03225</name>
</gene>
<dbReference type="InterPro" id="IPR015947">
    <property type="entry name" value="PUA-like_sf"/>
</dbReference>
<reference evidence="3" key="1">
    <citation type="submission" date="2020-12" db="EMBL/GenBank/DDBJ databases">
        <title>Leucobacter sp. CAS2, isolated from Chromium sludge.</title>
        <authorList>
            <person name="Xu Z."/>
        </authorList>
    </citation>
    <scope>NUCLEOTIDE SEQUENCE</scope>
    <source>
        <strain evidence="3">CSA2</strain>
    </source>
</reference>
<organism evidence="3 4">
    <name type="scientific">Leucobacter edaphi</name>
    <dbReference type="NCBI Taxonomy" id="2796472"/>
    <lineage>
        <taxon>Bacteria</taxon>
        <taxon>Bacillati</taxon>
        <taxon>Actinomycetota</taxon>
        <taxon>Actinomycetes</taxon>
        <taxon>Micrococcales</taxon>
        <taxon>Microbacteriaceae</taxon>
        <taxon>Leucobacter</taxon>
    </lineage>
</organism>
<keyword evidence="4" id="KW-1185">Reference proteome</keyword>
<evidence type="ECO:0000256" key="1">
    <source>
        <dbReference type="HAMAP-Rule" id="MF_00771"/>
    </source>
</evidence>
<accession>A0A934QBH0</accession>
<dbReference type="NCBIfam" id="NF002616">
    <property type="entry name" value="PRK02268.1-2"/>
    <property type="match status" value="1"/>
</dbReference>
<sequence>MSNGWLGVVSAAHVRRGVELGIAQINHGKRAGLARMRPGDTLVYYSPTEQRGDRAPLREFTAIGTLPDDEIWQADEGCFKPYRRRVNYRDAGPIPLEDVRDRLHLTQQPNWGYQLRFGLVPLDEHDIEVLGSAMLR</sequence>
<dbReference type="InterPro" id="IPR022996">
    <property type="entry name" value="UPF0310"/>
</dbReference>
<dbReference type="HAMAP" id="MF_00771">
    <property type="entry name" value="UPF0310"/>
    <property type="match status" value="1"/>
</dbReference>
<dbReference type="SUPFAM" id="SSF88697">
    <property type="entry name" value="PUA domain-like"/>
    <property type="match status" value="1"/>
</dbReference>
<dbReference type="AlphaFoldDB" id="A0A934QBH0"/>
<protein>
    <recommendedName>
        <fullName evidence="1">UPF0310 protein JD292_03225</fullName>
    </recommendedName>
</protein>